<dbReference type="AlphaFoldDB" id="A0A9K3HKL5"/>
<accession>A0A9K3HKL5</accession>
<dbReference type="SMART" id="SM00501">
    <property type="entry name" value="BRIGHT"/>
    <property type="match status" value="1"/>
</dbReference>
<proteinExistence type="predicted"/>
<dbReference type="SUPFAM" id="SSF46774">
    <property type="entry name" value="ARID-like"/>
    <property type="match status" value="1"/>
</dbReference>
<dbReference type="Gramene" id="mRNA:HanXRQr2_Chr11g0468071">
    <property type="protein sequence ID" value="CDS:HanXRQr2_Chr11g0468071.1"/>
    <property type="gene ID" value="HanXRQr2_Chr11g0468071"/>
</dbReference>
<dbReference type="Proteomes" id="UP000215914">
    <property type="component" value="Unassembled WGS sequence"/>
</dbReference>
<dbReference type="InterPro" id="IPR036431">
    <property type="entry name" value="ARID_dom_sf"/>
</dbReference>
<feature type="domain" description="ARID" evidence="1">
    <location>
        <begin position="72"/>
        <end position="167"/>
    </location>
</feature>
<evidence type="ECO:0000313" key="3">
    <source>
        <dbReference type="Proteomes" id="UP000215914"/>
    </source>
</evidence>
<reference evidence="2" key="2">
    <citation type="submission" date="2020-06" db="EMBL/GenBank/DDBJ databases">
        <title>Helianthus annuus Genome sequencing and assembly Release 2.</title>
        <authorList>
            <person name="Gouzy J."/>
            <person name="Langlade N."/>
            <person name="Munos S."/>
        </authorList>
    </citation>
    <scope>NUCLEOTIDE SEQUENCE</scope>
    <source>
        <tissue evidence="2">Leaves</tissue>
    </source>
</reference>
<dbReference type="PANTHER" id="PTHR46410:SF26">
    <property type="entry name" value="BULB-TYPE LECTIN DOMAIN-CONTAINING PROTEIN-RELATED"/>
    <property type="match status" value="1"/>
</dbReference>
<organism evidence="2 3">
    <name type="scientific">Helianthus annuus</name>
    <name type="common">Common sunflower</name>
    <dbReference type="NCBI Taxonomy" id="4232"/>
    <lineage>
        <taxon>Eukaryota</taxon>
        <taxon>Viridiplantae</taxon>
        <taxon>Streptophyta</taxon>
        <taxon>Embryophyta</taxon>
        <taxon>Tracheophyta</taxon>
        <taxon>Spermatophyta</taxon>
        <taxon>Magnoliopsida</taxon>
        <taxon>eudicotyledons</taxon>
        <taxon>Gunneridae</taxon>
        <taxon>Pentapetalae</taxon>
        <taxon>asterids</taxon>
        <taxon>campanulids</taxon>
        <taxon>Asterales</taxon>
        <taxon>Asteraceae</taxon>
        <taxon>Asteroideae</taxon>
        <taxon>Heliantheae alliance</taxon>
        <taxon>Heliantheae</taxon>
        <taxon>Helianthus</taxon>
    </lineage>
</organism>
<sequence>MKEKQRVIDHNITNEEYKEDYLNSYFQNLHLSSFEPDWNVMIIQAMEFHDFSHCKSLLDMLKDGEFVFKYKHELEIKFEKMLEWFIKVKLRISTRPIPPFSADNRKIDLLDLYMVVKRGGGYKNVTDNNLWAVVAKDMGYDYNDGELMRIMYAMYLDVLVFYYKFKIVQGKVIEKEMVEHDEGPSDLILIKKEGRANGMFKKKRHFITMPCLMEMTGKD</sequence>
<dbReference type="EMBL" id="MNCJ02000326">
    <property type="protein sequence ID" value="KAF5780090.1"/>
    <property type="molecule type" value="Genomic_DNA"/>
</dbReference>
<dbReference type="GO" id="GO:0003677">
    <property type="term" value="F:DNA binding"/>
    <property type="evidence" value="ECO:0007669"/>
    <property type="project" value="InterPro"/>
</dbReference>
<protein>
    <submittedName>
        <fullName evidence="2">Transcription factor &amp; chromatin remodeling ARID family</fullName>
    </submittedName>
</protein>
<keyword evidence="3" id="KW-1185">Reference proteome</keyword>
<dbReference type="InterPro" id="IPR001606">
    <property type="entry name" value="ARID_dom"/>
</dbReference>
<reference evidence="2" key="1">
    <citation type="journal article" date="2017" name="Nature">
        <title>The sunflower genome provides insights into oil metabolism, flowering and Asterid evolution.</title>
        <authorList>
            <person name="Badouin H."/>
            <person name="Gouzy J."/>
            <person name="Grassa C.J."/>
            <person name="Murat F."/>
            <person name="Staton S.E."/>
            <person name="Cottret L."/>
            <person name="Lelandais-Briere C."/>
            <person name="Owens G.L."/>
            <person name="Carrere S."/>
            <person name="Mayjonade B."/>
            <person name="Legrand L."/>
            <person name="Gill N."/>
            <person name="Kane N.C."/>
            <person name="Bowers J.E."/>
            <person name="Hubner S."/>
            <person name="Bellec A."/>
            <person name="Berard A."/>
            <person name="Berges H."/>
            <person name="Blanchet N."/>
            <person name="Boniface M.C."/>
            <person name="Brunel D."/>
            <person name="Catrice O."/>
            <person name="Chaidir N."/>
            <person name="Claudel C."/>
            <person name="Donnadieu C."/>
            <person name="Faraut T."/>
            <person name="Fievet G."/>
            <person name="Helmstetter N."/>
            <person name="King M."/>
            <person name="Knapp S.J."/>
            <person name="Lai Z."/>
            <person name="Le Paslier M.C."/>
            <person name="Lippi Y."/>
            <person name="Lorenzon L."/>
            <person name="Mandel J.R."/>
            <person name="Marage G."/>
            <person name="Marchand G."/>
            <person name="Marquand E."/>
            <person name="Bret-Mestries E."/>
            <person name="Morien E."/>
            <person name="Nambeesan S."/>
            <person name="Nguyen T."/>
            <person name="Pegot-Espagnet P."/>
            <person name="Pouilly N."/>
            <person name="Raftis F."/>
            <person name="Sallet E."/>
            <person name="Schiex T."/>
            <person name="Thomas J."/>
            <person name="Vandecasteele C."/>
            <person name="Vares D."/>
            <person name="Vear F."/>
            <person name="Vautrin S."/>
            <person name="Crespi M."/>
            <person name="Mangin B."/>
            <person name="Burke J.M."/>
            <person name="Salse J."/>
            <person name="Munos S."/>
            <person name="Vincourt P."/>
            <person name="Rieseberg L.H."/>
            <person name="Langlade N.B."/>
        </authorList>
    </citation>
    <scope>NUCLEOTIDE SEQUENCE</scope>
    <source>
        <tissue evidence="2">Leaves</tissue>
    </source>
</reference>
<name>A0A9K3HKL5_HELAN</name>
<comment type="caution">
    <text evidence="2">The sequence shown here is derived from an EMBL/GenBank/DDBJ whole genome shotgun (WGS) entry which is preliminary data.</text>
</comment>
<dbReference type="Pfam" id="PF01388">
    <property type="entry name" value="ARID"/>
    <property type="match status" value="1"/>
</dbReference>
<evidence type="ECO:0000313" key="2">
    <source>
        <dbReference type="EMBL" id="KAF5780090.1"/>
    </source>
</evidence>
<dbReference type="PANTHER" id="PTHR46410">
    <property type="entry name" value="AT-RICH INTERACTIVE DOMAIN-CONTAINING PROTEIN 2"/>
    <property type="match status" value="1"/>
</dbReference>
<dbReference type="PROSITE" id="PS51011">
    <property type="entry name" value="ARID"/>
    <property type="match status" value="1"/>
</dbReference>
<evidence type="ECO:0000259" key="1">
    <source>
        <dbReference type="PROSITE" id="PS51011"/>
    </source>
</evidence>
<dbReference type="CDD" id="cd16100">
    <property type="entry name" value="ARID"/>
    <property type="match status" value="1"/>
</dbReference>
<dbReference type="Gene3D" id="1.10.150.60">
    <property type="entry name" value="ARID DNA-binding domain"/>
    <property type="match status" value="1"/>
</dbReference>
<gene>
    <name evidence="2" type="ORF">HanXRQr2_Chr11g0468071</name>
</gene>